<proteinExistence type="predicted"/>
<dbReference type="InterPro" id="IPR004242">
    <property type="entry name" value="Transposase_21"/>
</dbReference>
<feature type="non-terminal residue" evidence="1">
    <location>
        <position position="1"/>
    </location>
</feature>
<dbReference type="Pfam" id="PF02992">
    <property type="entry name" value="Transposase_21"/>
    <property type="match status" value="1"/>
</dbReference>
<dbReference type="Proteomes" id="UP000054217">
    <property type="component" value="Unassembled WGS sequence"/>
</dbReference>
<dbReference type="AlphaFoldDB" id="A0A0C3J9G6"/>
<name>A0A0C3J9G6_PISTI</name>
<dbReference type="InParanoid" id="A0A0C3J9G6"/>
<protein>
    <submittedName>
        <fullName evidence="1">Uncharacterized protein</fullName>
    </submittedName>
</protein>
<dbReference type="EMBL" id="KN831966">
    <property type="protein sequence ID" value="KIO05688.1"/>
    <property type="molecule type" value="Genomic_DNA"/>
</dbReference>
<dbReference type="STRING" id="870435.A0A0C3J9G6"/>
<organism evidence="1 2">
    <name type="scientific">Pisolithus tinctorius Marx 270</name>
    <dbReference type="NCBI Taxonomy" id="870435"/>
    <lineage>
        <taxon>Eukaryota</taxon>
        <taxon>Fungi</taxon>
        <taxon>Dikarya</taxon>
        <taxon>Basidiomycota</taxon>
        <taxon>Agaricomycotina</taxon>
        <taxon>Agaricomycetes</taxon>
        <taxon>Agaricomycetidae</taxon>
        <taxon>Boletales</taxon>
        <taxon>Sclerodermatineae</taxon>
        <taxon>Pisolithaceae</taxon>
        <taxon>Pisolithus</taxon>
    </lineage>
</organism>
<dbReference type="HOGENOM" id="CLU_1781938_0_0_1"/>
<sequence length="146" mass="16884">SISDVFDGTHYRKLVGEYIEVDGKRLSHHYFCDHHDITLTLCTDNYLPMVTLVILQNYNIPPTQHTHHEHLICVGIIPGPRQLKELLSFLSPLNDELAKLTYRVPTFDTGKRVLFDLHVYIIFKLGDILTIQKFLEIKGHNSIFPC</sequence>
<dbReference type="OrthoDB" id="2404451at2759"/>
<evidence type="ECO:0000313" key="1">
    <source>
        <dbReference type="EMBL" id="KIO05688.1"/>
    </source>
</evidence>
<evidence type="ECO:0000313" key="2">
    <source>
        <dbReference type="Proteomes" id="UP000054217"/>
    </source>
</evidence>
<reference evidence="1 2" key="1">
    <citation type="submission" date="2014-04" db="EMBL/GenBank/DDBJ databases">
        <authorList>
            <consortium name="DOE Joint Genome Institute"/>
            <person name="Kuo A."/>
            <person name="Kohler A."/>
            <person name="Costa M.D."/>
            <person name="Nagy L.G."/>
            <person name="Floudas D."/>
            <person name="Copeland A."/>
            <person name="Barry K.W."/>
            <person name="Cichocki N."/>
            <person name="Veneault-Fourrey C."/>
            <person name="LaButti K."/>
            <person name="Lindquist E.A."/>
            <person name="Lipzen A."/>
            <person name="Lundell T."/>
            <person name="Morin E."/>
            <person name="Murat C."/>
            <person name="Sun H."/>
            <person name="Tunlid A."/>
            <person name="Henrissat B."/>
            <person name="Grigoriev I.V."/>
            <person name="Hibbett D.S."/>
            <person name="Martin F."/>
            <person name="Nordberg H.P."/>
            <person name="Cantor M.N."/>
            <person name="Hua S.X."/>
        </authorList>
    </citation>
    <scope>NUCLEOTIDE SEQUENCE [LARGE SCALE GENOMIC DNA]</scope>
    <source>
        <strain evidence="1 2">Marx 270</strain>
    </source>
</reference>
<accession>A0A0C3J9G6</accession>
<gene>
    <name evidence="1" type="ORF">M404DRAFT_140664</name>
</gene>
<keyword evidence="2" id="KW-1185">Reference proteome</keyword>
<reference evidence="2" key="2">
    <citation type="submission" date="2015-01" db="EMBL/GenBank/DDBJ databases">
        <title>Evolutionary Origins and Diversification of the Mycorrhizal Mutualists.</title>
        <authorList>
            <consortium name="DOE Joint Genome Institute"/>
            <consortium name="Mycorrhizal Genomics Consortium"/>
            <person name="Kohler A."/>
            <person name="Kuo A."/>
            <person name="Nagy L.G."/>
            <person name="Floudas D."/>
            <person name="Copeland A."/>
            <person name="Barry K.W."/>
            <person name="Cichocki N."/>
            <person name="Veneault-Fourrey C."/>
            <person name="LaButti K."/>
            <person name="Lindquist E.A."/>
            <person name="Lipzen A."/>
            <person name="Lundell T."/>
            <person name="Morin E."/>
            <person name="Murat C."/>
            <person name="Riley R."/>
            <person name="Ohm R."/>
            <person name="Sun H."/>
            <person name="Tunlid A."/>
            <person name="Henrissat B."/>
            <person name="Grigoriev I.V."/>
            <person name="Hibbett D.S."/>
            <person name="Martin F."/>
        </authorList>
    </citation>
    <scope>NUCLEOTIDE SEQUENCE [LARGE SCALE GENOMIC DNA]</scope>
    <source>
        <strain evidence="2">Marx 270</strain>
    </source>
</reference>